<dbReference type="EMBL" id="PGXC01000006">
    <property type="protein sequence ID" value="PKK90278.1"/>
    <property type="molecule type" value="Genomic_DNA"/>
</dbReference>
<dbReference type="PROSITE" id="PS50109">
    <property type="entry name" value="HIS_KIN"/>
    <property type="match status" value="1"/>
</dbReference>
<dbReference type="InterPro" id="IPR003594">
    <property type="entry name" value="HATPase_dom"/>
</dbReference>
<dbReference type="InterPro" id="IPR000014">
    <property type="entry name" value="PAS"/>
</dbReference>
<evidence type="ECO:0000256" key="1">
    <source>
        <dbReference type="ARBA" id="ARBA00000085"/>
    </source>
</evidence>
<proteinExistence type="predicted"/>
<keyword evidence="6" id="KW-0418">Kinase</keyword>
<keyword evidence="5" id="KW-0547">Nucleotide-binding</keyword>
<dbReference type="PROSITE" id="PS50110">
    <property type="entry name" value="RESPONSE_REGULATORY"/>
    <property type="match status" value="1"/>
</dbReference>
<dbReference type="InterPro" id="IPR011006">
    <property type="entry name" value="CheY-like_superfamily"/>
</dbReference>
<dbReference type="Pfam" id="PF02518">
    <property type="entry name" value="HATPase_c"/>
    <property type="match status" value="1"/>
</dbReference>
<dbReference type="InterPro" id="IPR035965">
    <property type="entry name" value="PAS-like_dom_sf"/>
</dbReference>
<evidence type="ECO:0000256" key="7">
    <source>
        <dbReference type="ARBA" id="ARBA00022840"/>
    </source>
</evidence>
<dbReference type="SUPFAM" id="SSF48371">
    <property type="entry name" value="ARM repeat"/>
    <property type="match status" value="1"/>
</dbReference>
<dbReference type="InterPro" id="IPR036097">
    <property type="entry name" value="HisK_dim/P_sf"/>
</dbReference>
<dbReference type="InterPro" id="IPR013767">
    <property type="entry name" value="PAS_fold"/>
</dbReference>
<dbReference type="Pfam" id="PF13646">
    <property type="entry name" value="HEAT_2"/>
    <property type="match status" value="1"/>
</dbReference>
<evidence type="ECO:0000259" key="13">
    <source>
        <dbReference type="PROSITE" id="PS50113"/>
    </source>
</evidence>
<dbReference type="GO" id="GO:0005524">
    <property type="term" value="F:ATP binding"/>
    <property type="evidence" value="ECO:0007669"/>
    <property type="project" value="UniProtKB-KW"/>
</dbReference>
<dbReference type="Gene3D" id="3.30.450.20">
    <property type="entry name" value="PAS domain"/>
    <property type="match status" value="1"/>
</dbReference>
<evidence type="ECO:0000259" key="12">
    <source>
        <dbReference type="PROSITE" id="PS50110"/>
    </source>
</evidence>
<dbReference type="SMART" id="SM00387">
    <property type="entry name" value="HATPase_c"/>
    <property type="match status" value="1"/>
</dbReference>
<evidence type="ECO:0000256" key="6">
    <source>
        <dbReference type="ARBA" id="ARBA00022777"/>
    </source>
</evidence>
<evidence type="ECO:0000256" key="8">
    <source>
        <dbReference type="ARBA" id="ARBA00023012"/>
    </source>
</evidence>
<dbReference type="Gene3D" id="1.25.10.10">
    <property type="entry name" value="Leucine-rich Repeat Variant"/>
    <property type="match status" value="1"/>
</dbReference>
<dbReference type="Gene3D" id="3.40.50.2300">
    <property type="match status" value="1"/>
</dbReference>
<feature type="modified residue" description="4-aspartylphosphate" evidence="9">
    <location>
        <position position="800"/>
    </location>
</feature>
<dbReference type="PANTHER" id="PTHR43065:SF46">
    <property type="entry name" value="C4-DICARBOXYLATE TRANSPORT SENSOR PROTEIN DCTB"/>
    <property type="match status" value="1"/>
</dbReference>
<dbReference type="Pfam" id="PF00989">
    <property type="entry name" value="PAS"/>
    <property type="match status" value="1"/>
</dbReference>
<dbReference type="SMART" id="SM00448">
    <property type="entry name" value="REC"/>
    <property type="match status" value="1"/>
</dbReference>
<protein>
    <recommendedName>
        <fullName evidence="2">histidine kinase</fullName>
        <ecNumber evidence="2">2.7.13.3</ecNumber>
    </recommendedName>
</protein>
<reference evidence="14 15" key="1">
    <citation type="journal article" date="2017" name="ISME J.">
        <title>Potential for microbial H2 and metal transformations associated with novel bacteria and archaea in deep terrestrial subsurface sediments.</title>
        <authorList>
            <person name="Hernsdorf A.W."/>
            <person name="Amano Y."/>
            <person name="Miyakawa K."/>
            <person name="Ise K."/>
            <person name="Suzuki Y."/>
            <person name="Anantharaman K."/>
            <person name="Probst A."/>
            <person name="Burstein D."/>
            <person name="Thomas B.C."/>
            <person name="Banfield J.F."/>
        </authorList>
    </citation>
    <scope>NUCLEOTIDE SEQUENCE [LARGE SCALE GENOMIC DNA]</scope>
    <source>
        <strain evidence="14">HGW-Wallbacteria-1</strain>
    </source>
</reference>
<dbReference type="InterPro" id="IPR000700">
    <property type="entry name" value="PAS-assoc_C"/>
</dbReference>
<dbReference type="Proteomes" id="UP000233256">
    <property type="component" value="Unassembled WGS sequence"/>
</dbReference>
<organism evidence="14 15">
    <name type="scientific">Candidatus Wallbacteria bacterium HGW-Wallbacteria-1</name>
    <dbReference type="NCBI Taxonomy" id="2013854"/>
    <lineage>
        <taxon>Bacteria</taxon>
        <taxon>Candidatus Walliibacteriota</taxon>
    </lineage>
</organism>
<comment type="catalytic activity">
    <reaction evidence="1">
        <text>ATP + protein L-histidine = ADP + protein N-phospho-L-histidine.</text>
        <dbReference type="EC" id="2.7.13.3"/>
    </reaction>
</comment>
<evidence type="ECO:0000259" key="11">
    <source>
        <dbReference type="PROSITE" id="PS50109"/>
    </source>
</evidence>
<dbReference type="InterPro" id="IPR016024">
    <property type="entry name" value="ARM-type_fold"/>
</dbReference>
<dbReference type="Pfam" id="PF00072">
    <property type="entry name" value="Response_reg"/>
    <property type="match status" value="1"/>
</dbReference>
<dbReference type="InterPro" id="IPR036890">
    <property type="entry name" value="HATPase_C_sf"/>
</dbReference>
<dbReference type="InterPro" id="IPR003661">
    <property type="entry name" value="HisK_dim/P_dom"/>
</dbReference>
<dbReference type="InterPro" id="IPR001789">
    <property type="entry name" value="Sig_transdc_resp-reg_receiver"/>
</dbReference>
<dbReference type="PRINTS" id="PR00344">
    <property type="entry name" value="BCTRLSENSOR"/>
</dbReference>
<evidence type="ECO:0000256" key="3">
    <source>
        <dbReference type="ARBA" id="ARBA00022553"/>
    </source>
</evidence>
<dbReference type="SUPFAM" id="SSF55874">
    <property type="entry name" value="ATPase domain of HSP90 chaperone/DNA topoisomerase II/histidine kinase"/>
    <property type="match status" value="1"/>
</dbReference>
<dbReference type="SMART" id="SM00388">
    <property type="entry name" value="HisKA"/>
    <property type="match status" value="1"/>
</dbReference>
<keyword evidence="3 9" id="KW-0597">Phosphoprotein</keyword>
<dbReference type="PROSITE" id="PS50113">
    <property type="entry name" value="PAC"/>
    <property type="match status" value="1"/>
</dbReference>
<dbReference type="Gene3D" id="1.10.287.130">
    <property type="match status" value="1"/>
</dbReference>
<dbReference type="InterPro" id="IPR004358">
    <property type="entry name" value="Sig_transdc_His_kin-like_C"/>
</dbReference>
<evidence type="ECO:0000313" key="14">
    <source>
        <dbReference type="EMBL" id="PKK90278.1"/>
    </source>
</evidence>
<dbReference type="AlphaFoldDB" id="A0A2N1PPL1"/>
<evidence type="ECO:0000256" key="9">
    <source>
        <dbReference type="PROSITE-ProRule" id="PRU00169"/>
    </source>
</evidence>
<dbReference type="PANTHER" id="PTHR43065">
    <property type="entry name" value="SENSOR HISTIDINE KINASE"/>
    <property type="match status" value="1"/>
</dbReference>
<dbReference type="Pfam" id="PF00512">
    <property type="entry name" value="HisKA"/>
    <property type="match status" value="1"/>
</dbReference>
<name>A0A2N1PPL1_9BACT</name>
<dbReference type="GO" id="GO:0000155">
    <property type="term" value="F:phosphorelay sensor kinase activity"/>
    <property type="evidence" value="ECO:0007669"/>
    <property type="project" value="InterPro"/>
</dbReference>
<sequence length="879" mass="98308">MELNEHSEHGEFMTFPTDDLPGECSTPKTPPIPFETALNALLNGSESEKIDGSLAMRRDRALYGYGAYLEFLSEIDILQTLPAIRDMLETKCRDIRLEGVLLLRGKRNPDVKKLLINMMEIEDDPYVRSALVINIGAYGDQNDIPTMVSFLADTDERVRANAIEALGRINDARIVEHVLPFLTDPNNRVKANAVKLLYRFERLDNVYNALKEMIKSDQEKMQSSAVYLLREIDTVRSLDLLLGEDAETFVENRAKNLELLQSVETRQDLENRMEALGLQIDALRNDLKPSIDAFSPDSRDKFDTLLDFKARYAALSTHRVHLSAISLSLQRQIEIERLHTELSRSHQELQTTKNALEELNSMLEFRVMEKTMDLQKSKEFMESILTSLNTGVVVADRDLLVMEINPAARSILHLTGDIIGKKMDEIDTFTVFRPIFDQILKNMEPVQRHEATIAPEPGKPRVLGISASPVIEKGSNMRGVVAVFQDITHTKELEARLVMSEKMKTLGLLSSTISHDFNNLLMGILGFSSLLKESATISEDDLENVTMIHDSATEARDIVRQVLSVSREHPPERAPLNIVDLLGREGRILRISLPENINLQVSTKENIPMIYADRAQINQMLMNLIINAKDAMPEGGTIHIGLETRILNGEKYSTYLCITIKDEGLGISNDDINKIFDPFFTTKTGGKGTGLGCTIIYNVVKKHDGLIKVSSAPDKGTVFEICLPALTYASINLKTGSKPIDLSGKKIAVVEDEPVALKFISESLNRSGATVYSSDCGEKALREWVENNAAWWPPDLIMVDMYLPGIDGLRLIEAIAMVINPMPPVLFMSGHAGRETFERMIERTSGDFIQKPFDKIEMLGAVAAILERNKKSTAPSGEI</sequence>
<gene>
    <name evidence="14" type="ORF">CVV64_09945</name>
</gene>
<dbReference type="SUPFAM" id="SSF55785">
    <property type="entry name" value="PYP-like sensor domain (PAS domain)"/>
    <property type="match status" value="1"/>
</dbReference>
<dbReference type="InterPro" id="IPR005467">
    <property type="entry name" value="His_kinase_dom"/>
</dbReference>
<comment type="caution">
    <text evidence="14">The sequence shown here is derived from an EMBL/GenBank/DDBJ whole genome shotgun (WGS) entry which is preliminary data.</text>
</comment>
<feature type="domain" description="PAC" evidence="13">
    <location>
        <begin position="447"/>
        <end position="499"/>
    </location>
</feature>
<keyword evidence="7" id="KW-0067">ATP-binding</keyword>
<dbReference type="Gene3D" id="3.30.565.10">
    <property type="entry name" value="Histidine kinase-like ATPase, C-terminal domain"/>
    <property type="match status" value="1"/>
</dbReference>
<feature type="region of interest" description="Disordered" evidence="10">
    <location>
        <begin position="1"/>
        <end position="26"/>
    </location>
</feature>
<dbReference type="SUPFAM" id="SSF47384">
    <property type="entry name" value="Homodimeric domain of signal transducing histidine kinase"/>
    <property type="match status" value="1"/>
</dbReference>
<dbReference type="GO" id="GO:0006355">
    <property type="term" value="P:regulation of DNA-templated transcription"/>
    <property type="evidence" value="ECO:0007669"/>
    <property type="project" value="InterPro"/>
</dbReference>
<dbReference type="NCBIfam" id="TIGR00229">
    <property type="entry name" value="sensory_box"/>
    <property type="match status" value="1"/>
</dbReference>
<dbReference type="CDD" id="cd00156">
    <property type="entry name" value="REC"/>
    <property type="match status" value="1"/>
</dbReference>
<feature type="domain" description="Response regulatory" evidence="12">
    <location>
        <begin position="746"/>
        <end position="866"/>
    </location>
</feature>
<evidence type="ECO:0000313" key="15">
    <source>
        <dbReference type="Proteomes" id="UP000233256"/>
    </source>
</evidence>
<evidence type="ECO:0000256" key="5">
    <source>
        <dbReference type="ARBA" id="ARBA00022741"/>
    </source>
</evidence>
<dbReference type="EC" id="2.7.13.3" evidence="2"/>
<evidence type="ECO:0000256" key="4">
    <source>
        <dbReference type="ARBA" id="ARBA00022679"/>
    </source>
</evidence>
<keyword evidence="8" id="KW-0902">Two-component regulatory system</keyword>
<feature type="compositionally biased region" description="Basic and acidic residues" evidence="10">
    <location>
        <begin position="1"/>
        <end position="11"/>
    </location>
</feature>
<dbReference type="InterPro" id="IPR011989">
    <property type="entry name" value="ARM-like"/>
</dbReference>
<dbReference type="SUPFAM" id="SSF52172">
    <property type="entry name" value="CheY-like"/>
    <property type="match status" value="1"/>
</dbReference>
<evidence type="ECO:0000256" key="10">
    <source>
        <dbReference type="SAM" id="MobiDB-lite"/>
    </source>
</evidence>
<dbReference type="CDD" id="cd00130">
    <property type="entry name" value="PAS"/>
    <property type="match status" value="1"/>
</dbReference>
<evidence type="ECO:0000256" key="2">
    <source>
        <dbReference type="ARBA" id="ARBA00012438"/>
    </source>
</evidence>
<dbReference type="SMART" id="SM00567">
    <property type="entry name" value="EZ_HEAT"/>
    <property type="match status" value="3"/>
</dbReference>
<dbReference type="CDD" id="cd00082">
    <property type="entry name" value="HisKA"/>
    <property type="match status" value="1"/>
</dbReference>
<dbReference type="InterPro" id="IPR004155">
    <property type="entry name" value="PBS_lyase_HEAT"/>
</dbReference>
<feature type="domain" description="Histidine kinase" evidence="11">
    <location>
        <begin position="512"/>
        <end position="727"/>
    </location>
</feature>
<keyword evidence="4" id="KW-0808">Transferase</keyword>
<accession>A0A2N1PPL1</accession>